<dbReference type="AlphaFoldDB" id="A0A183IJS4"/>
<dbReference type="GO" id="GO:0005524">
    <property type="term" value="F:ATP binding"/>
    <property type="evidence" value="ECO:0007669"/>
    <property type="project" value="UniProtKB-UniRule"/>
</dbReference>
<protein>
    <recommendedName>
        <fullName evidence="4">Phosphotransferase</fullName>
        <ecNumber evidence="4">2.7.1.-</ecNumber>
    </recommendedName>
</protein>
<dbReference type="Pfam" id="PF00349">
    <property type="entry name" value="Hexokinase_1"/>
    <property type="match status" value="1"/>
</dbReference>
<feature type="domain" description="Hexokinase N-terminal" evidence="5">
    <location>
        <begin position="8"/>
        <end position="198"/>
    </location>
</feature>
<dbReference type="PRINTS" id="PR00475">
    <property type="entry name" value="HEXOKINASE"/>
</dbReference>
<dbReference type="PANTHER" id="PTHR19443:SF77">
    <property type="entry name" value="PHOSPHOTRANSFERASE"/>
    <property type="match status" value="1"/>
</dbReference>
<reference evidence="8" key="1">
    <citation type="submission" date="2016-06" db="UniProtKB">
        <authorList>
            <consortium name="WormBaseParasite"/>
        </authorList>
    </citation>
    <scope>IDENTIFICATION</scope>
</reference>
<dbReference type="GO" id="GO:0004340">
    <property type="term" value="F:glucokinase activity"/>
    <property type="evidence" value="ECO:0007669"/>
    <property type="project" value="TreeGrafter"/>
</dbReference>
<dbReference type="FunFam" id="3.30.420.40:FF:000095">
    <property type="entry name" value="Phosphotransferase"/>
    <property type="match status" value="1"/>
</dbReference>
<keyword evidence="4" id="KW-0808">Transferase</keyword>
<dbReference type="InterPro" id="IPR022672">
    <property type="entry name" value="Hexokinase_N"/>
</dbReference>
<dbReference type="GO" id="GO:0006006">
    <property type="term" value="P:glucose metabolic process"/>
    <property type="evidence" value="ECO:0007669"/>
    <property type="project" value="TreeGrafter"/>
</dbReference>
<dbReference type="GO" id="GO:0008865">
    <property type="term" value="F:fructokinase activity"/>
    <property type="evidence" value="ECO:0007669"/>
    <property type="project" value="TreeGrafter"/>
</dbReference>
<organism evidence="8">
    <name type="scientific">Soboliphyme baturini</name>
    <dbReference type="NCBI Taxonomy" id="241478"/>
    <lineage>
        <taxon>Eukaryota</taxon>
        <taxon>Metazoa</taxon>
        <taxon>Ecdysozoa</taxon>
        <taxon>Nematoda</taxon>
        <taxon>Enoplea</taxon>
        <taxon>Dorylaimia</taxon>
        <taxon>Dioctophymatida</taxon>
        <taxon>Dioctophymatoidea</taxon>
        <taxon>Soboliphymatidae</taxon>
        <taxon>Soboliphyme</taxon>
    </lineage>
</organism>
<dbReference type="GO" id="GO:0006096">
    <property type="term" value="P:glycolytic process"/>
    <property type="evidence" value="ECO:0007669"/>
    <property type="project" value="UniProtKB-KW"/>
</dbReference>
<dbReference type="InterPro" id="IPR001312">
    <property type="entry name" value="Hexokinase"/>
</dbReference>
<dbReference type="Proteomes" id="UP000270296">
    <property type="component" value="Unassembled WGS sequence"/>
</dbReference>
<dbReference type="Gene3D" id="3.30.420.40">
    <property type="match status" value="1"/>
</dbReference>
<comment type="pathway">
    <text evidence="1">Carbohydrate metabolism; hexose metabolism.</text>
</comment>
<dbReference type="WBParaSite" id="SBAD_0000404401-mRNA-1">
    <property type="protein sequence ID" value="SBAD_0000404401-mRNA-1"/>
    <property type="gene ID" value="SBAD_0000404401"/>
</dbReference>
<evidence type="ECO:0000256" key="2">
    <source>
        <dbReference type="ARBA" id="ARBA00044613"/>
    </source>
</evidence>
<keyword evidence="4" id="KW-0067">ATP-binding</keyword>
<dbReference type="UniPathway" id="UPA00242"/>
<dbReference type="GO" id="GO:0001678">
    <property type="term" value="P:intracellular glucose homeostasis"/>
    <property type="evidence" value="ECO:0007669"/>
    <property type="project" value="InterPro"/>
</dbReference>
<evidence type="ECO:0000259" key="5">
    <source>
        <dbReference type="Pfam" id="PF00349"/>
    </source>
</evidence>
<keyword evidence="7" id="KW-1185">Reference proteome</keyword>
<evidence type="ECO:0000313" key="6">
    <source>
        <dbReference type="EMBL" id="VDP02638.1"/>
    </source>
</evidence>
<accession>A0A183IJS4</accession>
<dbReference type="SUPFAM" id="SSF53067">
    <property type="entry name" value="Actin-like ATPase domain"/>
    <property type="match status" value="1"/>
</dbReference>
<dbReference type="EMBL" id="UZAM01008000">
    <property type="protein sequence ID" value="VDP02638.1"/>
    <property type="molecule type" value="Genomic_DNA"/>
</dbReference>
<comment type="similarity">
    <text evidence="4">Belongs to the hexokinase family.</text>
</comment>
<dbReference type="GO" id="GO:0005536">
    <property type="term" value="F:D-glucose binding"/>
    <property type="evidence" value="ECO:0007669"/>
    <property type="project" value="InterPro"/>
</dbReference>
<keyword evidence="4" id="KW-0547">Nucleotide-binding</keyword>
<evidence type="ECO:0000256" key="1">
    <source>
        <dbReference type="ARBA" id="ARBA00005028"/>
    </source>
</evidence>
<sequence>MPFHQFKLESVLQEFILDNDSLQRMMYVMEKMMNYGLTGAESSIAMLPSFVPSLPEGDETGRYLAMDLGGTNLRVLLMDIKKEDSITESRNFRVPQAVMTGTGEGLFDFIVNCLANFLDEKGLLDAGLSLGFTFSYPCDQHGIRSAKLLHWTKGFNASGVVGNDVVVMLEEAIKRRGNIKVKIVALMNDTVGTQISTAHDIGQCALGVIVG</sequence>
<keyword evidence="4" id="KW-0418">Kinase</keyword>
<evidence type="ECO:0000313" key="8">
    <source>
        <dbReference type="WBParaSite" id="SBAD_0000404401-mRNA-1"/>
    </source>
</evidence>
<gene>
    <name evidence="6" type="ORF">SBAD_LOCUS3870</name>
</gene>
<keyword evidence="4" id="KW-0324">Glycolysis</keyword>
<evidence type="ECO:0000256" key="4">
    <source>
        <dbReference type="RuleBase" id="RU362007"/>
    </source>
</evidence>
<dbReference type="InterPro" id="IPR043129">
    <property type="entry name" value="ATPase_NBD"/>
</dbReference>
<proteinExistence type="inferred from homology"/>
<comment type="catalytic activity">
    <reaction evidence="3">
        <text>D-glucose + ATP = D-glucose 6-phosphate + ADP + H(+)</text>
        <dbReference type="Rhea" id="RHEA:17825"/>
        <dbReference type="ChEBI" id="CHEBI:4167"/>
        <dbReference type="ChEBI" id="CHEBI:15378"/>
        <dbReference type="ChEBI" id="CHEBI:30616"/>
        <dbReference type="ChEBI" id="CHEBI:61548"/>
        <dbReference type="ChEBI" id="CHEBI:456216"/>
        <dbReference type="EC" id="2.7.1.1"/>
    </reaction>
    <physiologicalReaction direction="left-to-right" evidence="3">
        <dbReference type="Rhea" id="RHEA:17826"/>
    </physiologicalReaction>
</comment>
<name>A0A183IJS4_9BILA</name>
<dbReference type="GO" id="GO:0005739">
    <property type="term" value="C:mitochondrion"/>
    <property type="evidence" value="ECO:0007669"/>
    <property type="project" value="TreeGrafter"/>
</dbReference>
<dbReference type="PANTHER" id="PTHR19443">
    <property type="entry name" value="HEXOKINASE"/>
    <property type="match status" value="1"/>
</dbReference>
<dbReference type="GO" id="GO:0005829">
    <property type="term" value="C:cytosol"/>
    <property type="evidence" value="ECO:0007669"/>
    <property type="project" value="TreeGrafter"/>
</dbReference>
<evidence type="ECO:0000313" key="7">
    <source>
        <dbReference type="Proteomes" id="UP000270296"/>
    </source>
</evidence>
<evidence type="ECO:0000256" key="3">
    <source>
        <dbReference type="ARBA" id="ARBA00048160"/>
    </source>
</evidence>
<comment type="catalytic activity">
    <reaction evidence="2">
        <text>a D-hexose + ATP = a D-hexose 6-phosphate + ADP + H(+)</text>
        <dbReference type="Rhea" id="RHEA:22740"/>
        <dbReference type="ChEBI" id="CHEBI:4194"/>
        <dbReference type="ChEBI" id="CHEBI:15378"/>
        <dbReference type="ChEBI" id="CHEBI:30616"/>
        <dbReference type="ChEBI" id="CHEBI:229467"/>
        <dbReference type="ChEBI" id="CHEBI:456216"/>
        <dbReference type="EC" id="2.7.1.1"/>
    </reaction>
    <physiologicalReaction direction="left-to-right" evidence="2">
        <dbReference type="Rhea" id="RHEA:22741"/>
    </physiologicalReaction>
</comment>
<dbReference type="PROSITE" id="PS51748">
    <property type="entry name" value="HEXOKINASE_2"/>
    <property type="match status" value="1"/>
</dbReference>
<dbReference type="OrthoDB" id="419537at2759"/>
<reference evidence="6 7" key="2">
    <citation type="submission" date="2018-11" db="EMBL/GenBank/DDBJ databases">
        <authorList>
            <consortium name="Pathogen Informatics"/>
        </authorList>
    </citation>
    <scope>NUCLEOTIDE SEQUENCE [LARGE SCALE GENOMIC DNA]</scope>
</reference>
<dbReference type="EC" id="2.7.1.-" evidence="4"/>